<protein>
    <recommendedName>
        <fullName evidence="3">Transposase</fullName>
    </recommendedName>
</protein>
<keyword evidence="2" id="KW-1185">Reference proteome</keyword>
<reference evidence="1 2" key="1">
    <citation type="submission" date="2023-02" db="EMBL/GenBank/DDBJ databases">
        <title>LHISI_Scaffold_Assembly.</title>
        <authorList>
            <person name="Stuart O.P."/>
            <person name="Cleave R."/>
            <person name="Magrath M.J.L."/>
            <person name="Mikheyev A.S."/>
        </authorList>
    </citation>
    <scope>NUCLEOTIDE SEQUENCE [LARGE SCALE GENOMIC DNA]</scope>
    <source>
        <strain evidence="1">Daus_M_001</strain>
        <tissue evidence="1">Leg muscle</tissue>
    </source>
</reference>
<dbReference type="EMBL" id="JARBHB010000003">
    <property type="protein sequence ID" value="KAJ8889318.1"/>
    <property type="molecule type" value="Genomic_DNA"/>
</dbReference>
<dbReference type="Proteomes" id="UP001159363">
    <property type="component" value="Chromosome 3"/>
</dbReference>
<proteinExistence type="predicted"/>
<evidence type="ECO:0000313" key="2">
    <source>
        <dbReference type="Proteomes" id="UP001159363"/>
    </source>
</evidence>
<comment type="caution">
    <text evidence="1">The sequence shown here is derived from an EMBL/GenBank/DDBJ whole genome shotgun (WGS) entry which is preliminary data.</text>
</comment>
<name>A0ABQ9HY57_9NEOP</name>
<organism evidence="1 2">
    <name type="scientific">Dryococelus australis</name>
    <dbReference type="NCBI Taxonomy" id="614101"/>
    <lineage>
        <taxon>Eukaryota</taxon>
        <taxon>Metazoa</taxon>
        <taxon>Ecdysozoa</taxon>
        <taxon>Arthropoda</taxon>
        <taxon>Hexapoda</taxon>
        <taxon>Insecta</taxon>
        <taxon>Pterygota</taxon>
        <taxon>Neoptera</taxon>
        <taxon>Polyneoptera</taxon>
        <taxon>Phasmatodea</taxon>
        <taxon>Verophasmatodea</taxon>
        <taxon>Anareolatae</taxon>
        <taxon>Phasmatidae</taxon>
        <taxon>Eurycanthinae</taxon>
        <taxon>Dryococelus</taxon>
    </lineage>
</organism>
<sequence>MTVKHILKEKTFHQIGRPKAHFSQGCSEKKIINAKTLTQSLSPEELALAAQLSYRTSGKRNVAEIIKRCNDEKPTISNKRHRSWSGTVYTKEALGLTVDVQILRDQYVSLRRESKKINACIYPLYRQIKKNKREDEFQFIENQIRLLEPTKVCIENMTHVLIKTMVDGKVCNAVVQNPSAQICYICGASPKQMNNLKVEKTTFNFGLSTPRAQIRFFKCSLHKSYRLQIKK</sequence>
<gene>
    <name evidence="1" type="ORF">PR048_008817</name>
</gene>
<accession>A0ABQ9HY57</accession>
<evidence type="ECO:0008006" key="3">
    <source>
        <dbReference type="Google" id="ProtNLM"/>
    </source>
</evidence>
<evidence type="ECO:0000313" key="1">
    <source>
        <dbReference type="EMBL" id="KAJ8889318.1"/>
    </source>
</evidence>